<dbReference type="EMBL" id="CP009417">
    <property type="protein sequence ID" value="AJD93094.1"/>
    <property type="molecule type" value="Genomic_DNA"/>
</dbReference>
<reference evidence="1 2" key="1">
    <citation type="submission" date="2014-08" db="EMBL/GenBank/DDBJ databases">
        <title>Complete genome of a marine bacteria Jeotgalibacillus malaysiensis.</title>
        <authorList>
            <person name="Yaakop A.S."/>
            <person name="Chan K.-G."/>
            <person name="Goh K.M."/>
        </authorList>
    </citation>
    <scope>NUCLEOTIDE SEQUENCE [LARGE SCALE GENOMIC DNA]</scope>
    <source>
        <strain evidence="1 2">D5</strain>
        <plasmid evidence="2">Plasmid</plasmid>
    </source>
</reference>
<gene>
    <name evidence="1" type="ORF">JMA_37760</name>
</gene>
<keyword evidence="1" id="KW-0614">Plasmid</keyword>
<dbReference type="Gene3D" id="6.20.20.10">
    <property type="match status" value="1"/>
</dbReference>
<dbReference type="KEGG" id="jeo:JMA_37760"/>
<organism evidence="1 2">
    <name type="scientific">Jeotgalibacillus malaysiensis</name>
    <dbReference type="NCBI Taxonomy" id="1508404"/>
    <lineage>
        <taxon>Bacteria</taxon>
        <taxon>Bacillati</taxon>
        <taxon>Bacillota</taxon>
        <taxon>Bacilli</taxon>
        <taxon>Bacillales</taxon>
        <taxon>Caryophanaceae</taxon>
        <taxon>Jeotgalibacillus</taxon>
    </lineage>
</organism>
<name>A0A0B5AYL5_9BACL</name>
<dbReference type="BioCyc" id="JESP1508404:G14D9-13060-MONOMER"/>
<accession>A0A0B5AYL5</accession>
<evidence type="ECO:0000313" key="1">
    <source>
        <dbReference type="EMBL" id="AJD93094.1"/>
    </source>
</evidence>
<protein>
    <submittedName>
        <fullName evidence="1">Uncharacterized protein</fullName>
    </submittedName>
</protein>
<dbReference type="Proteomes" id="UP000031449">
    <property type="component" value="Plasmid unnamed"/>
</dbReference>
<sequence>MKILVMTTKKMNAEGKAKAVSKVKEKTGESRLTLSSADYDGETREGIKTLLQKEPDNTVIVTADSRLLSFVHTKILLSQVYLTDGEQVLKLTNCTQRVLRQGHNLMKLFDAGEFKISDFRHEPEFVKCPDCNGRGGDVCYDIEDYVPCATCDEHGVVPEGTKPWLLRFLMAKPD</sequence>
<dbReference type="OrthoDB" id="9801813at2"/>
<keyword evidence="2" id="KW-1185">Reference proteome</keyword>
<proteinExistence type="predicted"/>
<geneLocation type="plasmid" evidence="2"/>
<evidence type="ECO:0000313" key="2">
    <source>
        <dbReference type="Proteomes" id="UP000031449"/>
    </source>
</evidence>
<dbReference type="HOGENOM" id="CLU_1538056_0_0_9"/>
<dbReference type="AlphaFoldDB" id="A0A0B5AYL5"/>